<keyword evidence="2" id="KW-0812">Transmembrane</keyword>
<dbReference type="EMBL" id="DWYG01000153">
    <property type="protein sequence ID" value="HJB42643.1"/>
    <property type="molecule type" value="Genomic_DNA"/>
</dbReference>
<sequence>MKRFLCVVFVAALLVLCAACSRQAFSNVPEPTAAPTASSSRNVSREAARSEPVIVDETYANSDNVSPATQAPATAEQPAVDTPETGDSRVLYLIGALGLVLICSAGLLLLRRI</sequence>
<feature type="region of interest" description="Disordered" evidence="1">
    <location>
        <begin position="28"/>
        <end position="83"/>
    </location>
</feature>
<dbReference type="Proteomes" id="UP000886803">
    <property type="component" value="Unassembled WGS sequence"/>
</dbReference>
<evidence type="ECO:0000313" key="4">
    <source>
        <dbReference type="EMBL" id="HJB42643.1"/>
    </source>
</evidence>
<accession>A0A9D2M845</accession>
<organism evidence="4 5">
    <name type="scientific">Candidatus Gemmiger avicola</name>
    <dbReference type="NCBI Taxonomy" id="2838605"/>
    <lineage>
        <taxon>Bacteria</taxon>
        <taxon>Bacillati</taxon>
        <taxon>Bacillota</taxon>
        <taxon>Clostridia</taxon>
        <taxon>Eubacteriales</taxon>
        <taxon>Gemmiger</taxon>
    </lineage>
</organism>
<keyword evidence="2" id="KW-1133">Transmembrane helix</keyword>
<keyword evidence="2" id="KW-0472">Membrane</keyword>
<evidence type="ECO:0000256" key="2">
    <source>
        <dbReference type="SAM" id="Phobius"/>
    </source>
</evidence>
<comment type="caution">
    <text evidence="4">The sequence shown here is derived from an EMBL/GenBank/DDBJ whole genome shotgun (WGS) entry which is preliminary data.</text>
</comment>
<dbReference type="NCBIfam" id="TIGR01167">
    <property type="entry name" value="LPXTG_anchor"/>
    <property type="match status" value="1"/>
</dbReference>
<feature type="signal peptide" evidence="3">
    <location>
        <begin position="1"/>
        <end position="26"/>
    </location>
</feature>
<feature type="transmembrane region" description="Helical" evidence="2">
    <location>
        <begin position="90"/>
        <end position="110"/>
    </location>
</feature>
<evidence type="ECO:0000256" key="3">
    <source>
        <dbReference type="SAM" id="SignalP"/>
    </source>
</evidence>
<proteinExistence type="predicted"/>
<evidence type="ECO:0000256" key="1">
    <source>
        <dbReference type="SAM" id="MobiDB-lite"/>
    </source>
</evidence>
<gene>
    <name evidence="4" type="ORF">H9945_09110</name>
</gene>
<evidence type="ECO:0000313" key="5">
    <source>
        <dbReference type="Proteomes" id="UP000886803"/>
    </source>
</evidence>
<protein>
    <submittedName>
        <fullName evidence="4">LPXTG cell wall anchor domain-containing protein</fullName>
    </submittedName>
</protein>
<dbReference type="AlphaFoldDB" id="A0A9D2M845"/>
<reference evidence="4" key="1">
    <citation type="journal article" date="2021" name="PeerJ">
        <title>Extensive microbial diversity within the chicken gut microbiome revealed by metagenomics and culture.</title>
        <authorList>
            <person name="Gilroy R."/>
            <person name="Ravi A."/>
            <person name="Getino M."/>
            <person name="Pursley I."/>
            <person name="Horton D.L."/>
            <person name="Alikhan N.F."/>
            <person name="Baker D."/>
            <person name="Gharbi K."/>
            <person name="Hall N."/>
            <person name="Watson M."/>
            <person name="Adriaenssens E.M."/>
            <person name="Foster-Nyarko E."/>
            <person name="Jarju S."/>
            <person name="Secka A."/>
            <person name="Antonio M."/>
            <person name="Oren A."/>
            <person name="Chaudhuri R.R."/>
            <person name="La Ragione R."/>
            <person name="Hildebrand F."/>
            <person name="Pallen M.J."/>
        </authorList>
    </citation>
    <scope>NUCLEOTIDE SEQUENCE</scope>
    <source>
        <strain evidence="4">ChiBcec8-13705</strain>
    </source>
</reference>
<name>A0A9D2M845_9FIRM</name>
<feature type="chain" id="PRO_5039556657" evidence="3">
    <location>
        <begin position="27"/>
        <end position="113"/>
    </location>
</feature>
<keyword evidence="3" id="KW-0732">Signal</keyword>
<feature type="compositionally biased region" description="Low complexity" evidence="1">
    <location>
        <begin position="67"/>
        <end position="79"/>
    </location>
</feature>
<reference evidence="4" key="2">
    <citation type="submission" date="2021-04" db="EMBL/GenBank/DDBJ databases">
        <authorList>
            <person name="Gilroy R."/>
        </authorList>
    </citation>
    <scope>NUCLEOTIDE SEQUENCE</scope>
    <source>
        <strain evidence="4">ChiBcec8-13705</strain>
    </source>
</reference>